<dbReference type="Gene3D" id="2.120.10.30">
    <property type="entry name" value="TolB, C-terminal domain"/>
    <property type="match status" value="3"/>
</dbReference>
<reference evidence="13" key="2">
    <citation type="journal article" date="2023" name="Science">
        <title>Genomic signatures of disease resistance in endangered staghorn corals.</title>
        <authorList>
            <person name="Vollmer S.V."/>
            <person name="Selwyn J.D."/>
            <person name="Despard B.A."/>
            <person name="Roesel C.L."/>
        </authorList>
    </citation>
    <scope>NUCLEOTIDE SEQUENCE</scope>
    <source>
        <strain evidence="13">K2</strain>
    </source>
</reference>
<evidence type="ECO:0000256" key="1">
    <source>
        <dbReference type="ARBA" id="ARBA00008518"/>
    </source>
</evidence>
<keyword evidence="4 6" id="KW-0863">Zinc-finger</keyword>
<dbReference type="EMBL" id="JARQWQ010000013">
    <property type="protein sequence ID" value="KAK2567943.1"/>
    <property type="molecule type" value="Genomic_DNA"/>
</dbReference>
<keyword evidence="9" id="KW-0175">Coiled coil</keyword>
<feature type="repeat" description="NHL" evidence="8">
    <location>
        <begin position="525"/>
        <end position="568"/>
    </location>
</feature>
<dbReference type="SMART" id="SM00184">
    <property type="entry name" value="RING"/>
    <property type="match status" value="1"/>
</dbReference>
<dbReference type="CDD" id="cd14954">
    <property type="entry name" value="NHL_TRIM71_like"/>
    <property type="match status" value="1"/>
</dbReference>
<feature type="repeat" description="NHL" evidence="8">
    <location>
        <begin position="478"/>
        <end position="521"/>
    </location>
</feature>
<feature type="domain" description="B box-type" evidence="12">
    <location>
        <begin position="97"/>
        <end position="147"/>
    </location>
</feature>
<evidence type="ECO:0000256" key="8">
    <source>
        <dbReference type="PROSITE-ProRule" id="PRU00504"/>
    </source>
</evidence>
<dbReference type="InterPro" id="IPR018957">
    <property type="entry name" value="Znf_C3HC4_RING-type"/>
</dbReference>
<dbReference type="GO" id="GO:0043161">
    <property type="term" value="P:proteasome-mediated ubiquitin-dependent protein catabolic process"/>
    <property type="evidence" value="ECO:0007669"/>
    <property type="project" value="TreeGrafter"/>
</dbReference>
<dbReference type="SUPFAM" id="SSF57850">
    <property type="entry name" value="RING/U-box"/>
    <property type="match status" value="1"/>
</dbReference>
<evidence type="ECO:0000256" key="6">
    <source>
        <dbReference type="PROSITE-ProRule" id="PRU00024"/>
    </source>
</evidence>
<dbReference type="SMART" id="SM00557">
    <property type="entry name" value="IG_FLMN"/>
    <property type="match status" value="1"/>
</dbReference>
<evidence type="ECO:0000313" key="13">
    <source>
        <dbReference type="EMBL" id="KAK2567943.1"/>
    </source>
</evidence>
<dbReference type="Proteomes" id="UP001249851">
    <property type="component" value="Unassembled WGS sequence"/>
</dbReference>
<evidence type="ECO:0000256" key="2">
    <source>
        <dbReference type="ARBA" id="ARBA00022723"/>
    </source>
</evidence>
<dbReference type="InterPro" id="IPR017868">
    <property type="entry name" value="Filamin/ABP280_repeat-like"/>
</dbReference>
<evidence type="ECO:0000256" key="7">
    <source>
        <dbReference type="PROSITE-ProRule" id="PRU00087"/>
    </source>
</evidence>
<dbReference type="InterPro" id="IPR050952">
    <property type="entry name" value="TRIM-NHL_E3_ligases"/>
</dbReference>
<feature type="repeat" description="NHL" evidence="8">
    <location>
        <begin position="714"/>
        <end position="755"/>
    </location>
</feature>
<dbReference type="Gene3D" id="3.30.40.10">
    <property type="entry name" value="Zinc/RING finger domain, C3HC4 (zinc finger)"/>
    <property type="match status" value="1"/>
</dbReference>
<protein>
    <submittedName>
        <fullName evidence="13">E3 ubiquitin-protein ligase TRIM71</fullName>
    </submittedName>
</protein>
<dbReference type="PROSITE" id="PS50089">
    <property type="entry name" value="ZF_RING_2"/>
    <property type="match status" value="1"/>
</dbReference>
<dbReference type="InterPro" id="IPR001841">
    <property type="entry name" value="Znf_RING"/>
</dbReference>
<comment type="similarity">
    <text evidence="1">Belongs to the TRIM/RBCC family.</text>
</comment>
<sequence>MTSAIKVIEQINEQLMCAICLDRLTSPMFLQCLHTFCSQCLHRIANNDPVPVITCPTCRAETVLPEKGVDHLMPNFFVNQMLDLVHVKSEELRREIRENKKCAACDNIKTADFATSRCVDCNKDLCTSCVAEHKRAHATLDHRIIATNEEDDGQDIQELDKYCLSFCKYHTRNVIKYFCNTCDEAICRVCTILEHREHQYVYPKEALPERRGAIADLLQQAKARMPQLRRTLAEVREMSKRLTECKEAITKEISENTQSRIEALREGQNDLLKQLDDIHIAKQKVLCLQKDSIELELGKLSGCCEFADNVMKFGNEVEILQMKGRLEALNDVKVNFEPEEDDTIQYVNDPATTKIVSESLGNIRASSTFASISFASGDGIHTARVKMETTFKLTTKDRHGQRQQGGDRVTVDITQPDGSNLPASVKDEGDGTYTVHYTPEVNGKHEVAVAIQDKPIMGSPFTVLVINRREYSDVGPTLLRFGQYGSKKREFKSPFGVAVDEESYIYVADSYNHRIQIFGPRGEYVTQFGSHGERKGEFNCPTDVAIDSKGRVVVCDNGNNRVQVLSRNGGFIGKFGREGTGNGFFKSPWGVATNRKNDILVADMENHRVQIFSPEGKFLTKIGSFGDRAGQFNSPCYLLVNPEDDHLFVSDSKNHRIQEFDKNGRSLRQIGGQGSGELQFSHPRGLAIDIAGNLVVADMGNHRLQILAANGKFVKEAGSEGSGDGQLSFPESVAIMPNSGYIVVSDLSNNRLQVF</sequence>
<dbReference type="AlphaFoldDB" id="A0AAD9QUW2"/>
<dbReference type="GO" id="GO:0008270">
    <property type="term" value="F:zinc ion binding"/>
    <property type="evidence" value="ECO:0007669"/>
    <property type="project" value="UniProtKB-KW"/>
</dbReference>
<dbReference type="InterPro" id="IPR014756">
    <property type="entry name" value="Ig_E-set"/>
</dbReference>
<feature type="repeat" description="Filamin" evidence="7">
    <location>
        <begin position="365"/>
        <end position="465"/>
    </location>
</feature>
<dbReference type="Gene3D" id="3.30.160.60">
    <property type="entry name" value="Classic Zinc Finger"/>
    <property type="match status" value="1"/>
</dbReference>
<dbReference type="InterPro" id="IPR003649">
    <property type="entry name" value="Bbox_C"/>
</dbReference>
<feature type="repeat" description="NHL" evidence="8">
    <location>
        <begin position="619"/>
        <end position="663"/>
    </location>
</feature>
<dbReference type="InterPro" id="IPR013083">
    <property type="entry name" value="Znf_RING/FYVE/PHD"/>
</dbReference>
<evidence type="ECO:0000256" key="4">
    <source>
        <dbReference type="ARBA" id="ARBA00022771"/>
    </source>
</evidence>
<keyword evidence="2" id="KW-0479">Metal-binding</keyword>
<dbReference type="Pfam" id="PF00643">
    <property type="entry name" value="zf-B_box"/>
    <property type="match status" value="1"/>
</dbReference>
<feature type="coiled-coil region" evidence="9">
    <location>
        <begin position="218"/>
        <end position="248"/>
    </location>
</feature>
<dbReference type="PROSITE" id="PS50194">
    <property type="entry name" value="FILAMIN_REPEAT"/>
    <property type="match status" value="1"/>
</dbReference>
<dbReference type="PROSITE" id="PS51125">
    <property type="entry name" value="NHL"/>
    <property type="match status" value="6"/>
</dbReference>
<evidence type="ECO:0000256" key="10">
    <source>
        <dbReference type="SAM" id="MobiDB-lite"/>
    </source>
</evidence>
<feature type="repeat" description="NHL" evidence="8">
    <location>
        <begin position="572"/>
        <end position="615"/>
    </location>
</feature>
<evidence type="ECO:0000256" key="5">
    <source>
        <dbReference type="ARBA" id="ARBA00022833"/>
    </source>
</evidence>
<dbReference type="PANTHER" id="PTHR24104">
    <property type="entry name" value="E3 UBIQUITIN-PROTEIN LIGASE NHLRC1-RELATED"/>
    <property type="match status" value="1"/>
</dbReference>
<dbReference type="Pfam" id="PF01436">
    <property type="entry name" value="NHL"/>
    <property type="match status" value="4"/>
</dbReference>
<dbReference type="InterPro" id="IPR017907">
    <property type="entry name" value="Znf_RING_CS"/>
</dbReference>
<dbReference type="InterPro" id="IPR001258">
    <property type="entry name" value="NHL_repeat"/>
</dbReference>
<dbReference type="SMART" id="SM00336">
    <property type="entry name" value="BBOX"/>
    <property type="match status" value="2"/>
</dbReference>
<dbReference type="Pfam" id="PF00097">
    <property type="entry name" value="zf-C3HC4"/>
    <property type="match status" value="1"/>
</dbReference>
<accession>A0AAD9QUW2</accession>
<comment type="caution">
    <text evidence="13">The sequence shown here is derived from an EMBL/GenBank/DDBJ whole genome shotgun (WGS) entry which is preliminary data.</text>
</comment>
<reference evidence="13" key="1">
    <citation type="journal article" date="2023" name="G3 (Bethesda)">
        <title>Whole genome assembly and annotation of the endangered Caribbean coral Acropora cervicornis.</title>
        <authorList>
            <person name="Selwyn J.D."/>
            <person name="Vollmer S.V."/>
        </authorList>
    </citation>
    <scope>NUCLEOTIDE SEQUENCE</scope>
    <source>
        <strain evidence="13">K2</strain>
    </source>
</reference>
<dbReference type="InterPro" id="IPR001298">
    <property type="entry name" value="Filamin/ABP280_rpt"/>
</dbReference>
<organism evidence="13 14">
    <name type="scientific">Acropora cervicornis</name>
    <name type="common">Staghorn coral</name>
    <dbReference type="NCBI Taxonomy" id="6130"/>
    <lineage>
        <taxon>Eukaryota</taxon>
        <taxon>Metazoa</taxon>
        <taxon>Cnidaria</taxon>
        <taxon>Anthozoa</taxon>
        <taxon>Hexacorallia</taxon>
        <taxon>Scleractinia</taxon>
        <taxon>Astrocoeniina</taxon>
        <taxon>Acroporidae</taxon>
        <taxon>Acropora</taxon>
    </lineage>
</organism>
<feature type="domain" description="B box-type" evidence="12">
    <location>
        <begin position="166"/>
        <end position="209"/>
    </location>
</feature>
<dbReference type="PROSITE" id="PS50119">
    <property type="entry name" value="ZF_BBOX"/>
    <property type="match status" value="2"/>
</dbReference>
<dbReference type="InterPro" id="IPR011042">
    <property type="entry name" value="6-blade_b-propeller_TolB-like"/>
</dbReference>
<dbReference type="Gene3D" id="2.60.40.10">
    <property type="entry name" value="Immunoglobulins"/>
    <property type="match status" value="1"/>
</dbReference>
<dbReference type="SUPFAM" id="SSF57845">
    <property type="entry name" value="B-box zinc-binding domain"/>
    <property type="match status" value="1"/>
</dbReference>
<name>A0AAD9QUW2_ACRCE</name>
<gene>
    <name evidence="13" type="ORF">P5673_007836</name>
</gene>
<dbReference type="SUPFAM" id="SSF81296">
    <property type="entry name" value="E set domains"/>
    <property type="match status" value="1"/>
</dbReference>
<dbReference type="InterPro" id="IPR000315">
    <property type="entry name" value="Znf_B-box"/>
</dbReference>
<evidence type="ECO:0000256" key="9">
    <source>
        <dbReference type="SAM" id="Coils"/>
    </source>
</evidence>
<proteinExistence type="inferred from homology"/>
<feature type="domain" description="RING-type" evidence="11">
    <location>
        <begin position="17"/>
        <end position="59"/>
    </location>
</feature>
<dbReference type="InterPro" id="IPR013783">
    <property type="entry name" value="Ig-like_fold"/>
</dbReference>
<dbReference type="PROSITE" id="PS00518">
    <property type="entry name" value="ZF_RING_1"/>
    <property type="match status" value="1"/>
</dbReference>
<feature type="compositionally biased region" description="Polar residues" evidence="10">
    <location>
        <begin position="412"/>
        <end position="421"/>
    </location>
</feature>
<dbReference type="SUPFAM" id="SSF101898">
    <property type="entry name" value="NHL repeat"/>
    <property type="match status" value="1"/>
</dbReference>
<dbReference type="FunFam" id="2.120.10.30:FF:000037">
    <property type="entry name" value="Uncharacterized protein, isoform E"/>
    <property type="match status" value="1"/>
</dbReference>
<evidence type="ECO:0000259" key="11">
    <source>
        <dbReference type="PROSITE" id="PS50089"/>
    </source>
</evidence>
<keyword evidence="5" id="KW-0862">Zinc</keyword>
<keyword evidence="14" id="KW-1185">Reference proteome</keyword>
<evidence type="ECO:0000259" key="12">
    <source>
        <dbReference type="PROSITE" id="PS50119"/>
    </source>
</evidence>
<evidence type="ECO:0000256" key="3">
    <source>
        <dbReference type="ARBA" id="ARBA00022737"/>
    </source>
</evidence>
<dbReference type="GO" id="GO:0000209">
    <property type="term" value="P:protein polyubiquitination"/>
    <property type="evidence" value="ECO:0007669"/>
    <property type="project" value="TreeGrafter"/>
</dbReference>
<dbReference type="PANTHER" id="PTHR24104:SF57">
    <property type="entry name" value="BEE-MILK PROTEIN"/>
    <property type="match status" value="1"/>
</dbReference>
<evidence type="ECO:0000313" key="14">
    <source>
        <dbReference type="Proteomes" id="UP001249851"/>
    </source>
</evidence>
<dbReference type="GO" id="GO:0061630">
    <property type="term" value="F:ubiquitin protein ligase activity"/>
    <property type="evidence" value="ECO:0007669"/>
    <property type="project" value="TreeGrafter"/>
</dbReference>
<feature type="repeat" description="NHL" evidence="8">
    <location>
        <begin position="667"/>
        <end position="710"/>
    </location>
</feature>
<dbReference type="Pfam" id="PF00630">
    <property type="entry name" value="Filamin"/>
    <property type="match status" value="1"/>
</dbReference>
<dbReference type="SMART" id="SM00502">
    <property type="entry name" value="BBC"/>
    <property type="match status" value="1"/>
</dbReference>
<feature type="region of interest" description="Disordered" evidence="10">
    <location>
        <begin position="395"/>
        <end position="421"/>
    </location>
</feature>
<keyword evidence="3" id="KW-0677">Repeat</keyword>